<dbReference type="PANTHER" id="PTHR11138:SF5">
    <property type="entry name" value="METHIONYL-TRNA FORMYLTRANSFERASE, MITOCHONDRIAL"/>
    <property type="match status" value="1"/>
</dbReference>
<protein>
    <submittedName>
        <fullName evidence="3">Methionyl-tRNA formyltransferase</fullName>
    </submittedName>
</protein>
<proteinExistence type="predicted"/>
<name>A0A4S8HYI1_9BACT</name>
<comment type="caution">
    <text evidence="3">The sequence shown here is derived from an EMBL/GenBank/DDBJ whole genome shotgun (WGS) entry which is preliminary data.</text>
</comment>
<dbReference type="AlphaFoldDB" id="A0A4S8HYI1"/>
<dbReference type="Proteomes" id="UP000306918">
    <property type="component" value="Unassembled WGS sequence"/>
</dbReference>
<dbReference type="InterPro" id="IPR036477">
    <property type="entry name" value="Formyl_transf_N_sf"/>
</dbReference>
<dbReference type="PANTHER" id="PTHR11138">
    <property type="entry name" value="METHIONYL-TRNA FORMYLTRANSFERASE"/>
    <property type="match status" value="1"/>
</dbReference>
<sequence length="301" mass="33372">MKIGVISSTEVCQPVLYHLASKRASVSLFYAAAPEAAITKQVVSFCNGYHIPIVLETTKEHIYEWIRNDQPDIVFITGYGLLLNVNGLGSLKYGVFNVHFGSLPNYRGPSPVFWQLKNGEKTIDVCIHKLTSKADAGPVVWRKSIANEEHHNYTFINQYLSNVLVEGVDFILNCLPGGKLMEFPQDETKAKYYSRPLLKDVMINWHTMQAAAIFNLCKACNSWNWGAITSYKGAELKILDATISTGQQNKEPGTIISVEKNLVVACLDGSCSINFMNLNGIFFPGRYAGNFGIAVDHRLGG</sequence>
<dbReference type="EMBL" id="STFF01000001">
    <property type="protein sequence ID" value="THU40787.1"/>
    <property type="molecule type" value="Genomic_DNA"/>
</dbReference>
<dbReference type="SUPFAM" id="SSF50486">
    <property type="entry name" value="FMT C-terminal domain-like"/>
    <property type="match status" value="1"/>
</dbReference>
<gene>
    <name evidence="3" type="ORF">FAM09_01355</name>
</gene>
<evidence type="ECO:0000259" key="2">
    <source>
        <dbReference type="Pfam" id="PF02911"/>
    </source>
</evidence>
<dbReference type="GO" id="GO:0004479">
    <property type="term" value="F:methionyl-tRNA formyltransferase activity"/>
    <property type="evidence" value="ECO:0007669"/>
    <property type="project" value="TreeGrafter"/>
</dbReference>
<organism evidence="3 4">
    <name type="scientific">Niastella caeni</name>
    <dbReference type="NCBI Taxonomy" id="2569763"/>
    <lineage>
        <taxon>Bacteria</taxon>
        <taxon>Pseudomonadati</taxon>
        <taxon>Bacteroidota</taxon>
        <taxon>Chitinophagia</taxon>
        <taxon>Chitinophagales</taxon>
        <taxon>Chitinophagaceae</taxon>
        <taxon>Niastella</taxon>
    </lineage>
</organism>
<reference evidence="3 4" key="1">
    <citation type="submission" date="2019-04" db="EMBL/GenBank/DDBJ databases">
        <title>Niastella caeni sp. nov., isolated from activated sludge.</title>
        <authorList>
            <person name="Sheng M."/>
        </authorList>
    </citation>
    <scope>NUCLEOTIDE SEQUENCE [LARGE SCALE GENOMIC DNA]</scope>
    <source>
        <strain evidence="3 4">HX-2-15</strain>
    </source>
</reference>
<evidence type="ECO:0000259" key="1">
    <source>
        <dbReference type="Pfam" id="PF00551"/>
    </source>
</evidence>
<dbReference type="InterPro" id="IPR005793">
    <property type="entry name" value="Formyl_trans_C"/>
</dbReference>
<feature type="domain" description="Formyl transferase N-terminal" evidence="1">
    <location>
        <begin position="58"/>
        <end position="146"/>
    </location>
</feature>
<keyword evidence="4" id="KW-1185">Reference proteome</keyword>
<dbReference type="InterPro" id="IPR002376">
    <property type="entry name" value="Formyl_transf_N"/>
</dbReference>
<keyword evidence="3" id="KW-0808">Transferase</keyword>
<evidence type="ECO:0000313" key="4">
    <source>
        <dbReference type="Proteomes" id="UP000306918"/>
    </source>
</evidence>
<accession>A0A4S8HYI1</accession>
<dbReference type="Pfam" id="PF02911">
    <property type="entry name" value="Formyl_trans_C"/>
    <property type="match status" value="1"/>
</dbReference>
<evidence type="ECO:0000313" key="3">
    <source>
        <dbReference type="EMBL" id="THU40787.1"/>
    </source>
</evidence>
<feature type="domain" description="Formyl transferase C-terminal" evidence="2">
    <location>
        <begin position="200"/>
        <end position="274"/>
    </location>
</feature>
<dbReference type="OrthoDB" id="1092294at2"/>
<dbReference type="InterPro" id="IPR011034">
    <property type="entry name" value="Formyl_transferase-like_C_sf"/>
</dbReference>
<dbReference type="Pfam" id="PF00551">
    <property type="entry name" value="Formyl_trans_N"/>
    <property type="match status" value="1"/>
</dbReference>
<dbReference type="SUPFAM" id="SSF53328">
    <property type="entry name" value="Formyltransferase"/>
    <property type="match status" value="1"/>
</dbReference>
<dbReference type="Gene3D" id="3.40.50.12230">
    <property type="match status" value="1"/>
</dbReference>